<sequence>RYNGLIIEPESIHASASIFKVALEQLLEEATFQKKFLLWIDLNSKQAEHISIALQMGFEFHNCEATRTTLTYQVTKDAYIPVAPTHTIGVGAVVINDKNELLMVRDRIHTSRSLYKLPGGMLEPSQSLEEGVVREVWEETGIKAKLIKMVSILNSHPFTFNKSNMYIVFQLAAEDFEIDVVDTGEIEFALWMPLEEFFAHEEMSEFQKNLVDSALNSKGLSLKEYDNLVPNKKQIEVYR</sequence>
<dbReference type="GO" id="GO:0035529">
    <property type="term" value="F:NADH pyrophosphatase activity"/>
    <property type="evidence" value="ECO:0007669"/>
    <property type="project" value="TreeGrafter"/>
</dbReference>
<feature type="domain" description="Nudix hydrolase" evidence="2">
    <location>
        <begin position="85"/>
        <end position="216"/>
    </location>
</feature>
<dbReference type="PROSITE" id="PS51462">
    <property type="entry name" value="NUDIX"/>
    <property type="match status" value="1"/>
</dbReference>
<keyword evidence="1" id="KW-0378">Hydrolase</keyword>
<evidence type="ECO:0000256" key="1">
    <source>
        <dbReference type="ARBA" id="ARBA00022801"/>
    </source>
</evidence>
<name>A0A6S6U455_9BACT</name>
<dbReference type="CDD" id="cd04670">
    <property type="entry name" value="NUDIX_ASFGF2_Nudt6"/>
    <property type="match status" value="1"/>
</dbReference>
<dbReference type="InterPro" id="IPR003293">
    <property type="entry name" value="Nudix_hydrolase6-like"/>
</dbReference>
<dbReference type="Pfam" id="PF00293">
    <property type="entry name" value="NUDIX"/>
    <property type="match status" value="1"/>
</dbReference>
<protein>
    <submittedName>
        <fullName evidence="3">MutT domain protein-like</fullName>
    </submittedName>
</protein>
<feature type="non-terminal residue" evidence="3">
    <location>
        <position position="1"/>
    </location>
</feature>
<dbReference type="AlphaFoldDB" id="A0A6S6U455"/>
<dbReference type="InterPro" id="IPR000086">
    <property type="entry name" value="NUDIX_hydrolase_dom"/>
</dbReference>
<accession>A0A6S6U455</accession>
<reference evidence="3" key="1">
    <citation type="submission" date="2020-01" db="EMBL/GenBank/DDBJ databases">
        <authorList>
            <person name="Meier V. D."/>
            <person name="Meier V D."/>
        </authorList>
    </citation>
    <scope>NUCLEOTIDE SEQUENCE</scope>
    <source>
        <strain evidence="3">HLG_WM_MAG_03</strain>
    </source>
</reference>
<dbReference type="InterPro" id="IPR020476">
    <property type="entry name" value="Nudix_hydrolase"/>
</dbReference>
<dbReference type="GO" id="GO:0051287">
    <property type="term" value="F:NAD binding"/>
    <property type="evidence" value="ECO:0007669"/>
    <property type="project" value="TreeGrafter"/>
</dbReference>
<dbReference type="InterPro" id="IPR015797">
    <property type="entry name" value="NUDIX_hydrolase-like_dom_sf"/>
</dbReference>
<dbReference type="PANTHER" id="PTHR13994">
    <property type="entry name" value="NUDIX HYDROLASE RELATED"/>
    <property type="match status" value="1"/>
</dbReference>
<dbReference type="InterPro" id="IPR040618">
    <property type="entry name" value="Pre-Nudix"/>
</dbReference>
<dbReference type="Gene3D" id="3.40.630.30">
    <property type="match status" value="1"/>
</dbReference>
<dbReference type="SUPFAM" id="SSF55811">
    <property type="entry name" value="Nudix"/>
    <property type="match status" value="1"/>
</dbReference>
<organism evidence="3">
    <name type="scientific">uncultured Sulfurovum sp</name>
    <dbReference type="NCBI Taxonomy" id="269237"/>
    <lineage>
        <taxon>Bacteria</taxon>
        <taxon>Pseudomonadati</taxon>
        <taxon>Campylobacterota</taxon>
        <taxon>Epsilonproteobacteria</taxon>
        <taxon>Campylobacterales</taxon>
        <taxon>Sulfurovaceae</taxon>
        <taxon>Sulfurovum</taxon>
        <taxon>environmental samples</taxon>
    </lineage>
</organism>
<dbReference type="Pfam" id="PF18290">
    <property type="entry name" value="Nudix_hydro"/>
    <property type="match status" value="1"/>
</dbReference>
<dbReference type="PRINTS" id="PR00502">
    <property type="entry name" value="NUDIXFAMILY"/>
</dbReference>
<gene>
    <name evidence="3" type="ORF">HELGO_WM64942</name>
</gene>
<dbReference type="EMBL" id="CACVAR010000405">
    <property type="protein sequence ID" value="CAA6826464.1"/>
    <property type="molecule type" value="Genomic_DNA"/>
</dbReference>
<evidence type="ECO:0000313" key="3">
    <source>
        <dbReference type="EMBL" id="CAA6826464.1"/>
    </source>
</evidence>
<dbReference type="Gene3D" id="3.90.79.10">
    <property type="entry name" value="Nucleoside Triphosphate Pyrophosphohydrolase"/>
    <property type="match status" value="1"/>
</dbReference>
<evidence type="ECO:0000259" key="2">
    <source>
        <dbReference type="PROSITE" id="PS51462"/>
    </source>
</evidence>
<dbReference type="PANTHER" id="PTHR13994:SF13">
    <property type="entry name" value="FI03680P"/>
    <property type="match status" value="1"/>
</dbReference>
<dbReference type="GO" id="GO:0047631">
    <property type="term" value="F:ADP-ribose diphosphatase activity"/>
    <property type="evidence" value="ECO:0007669"/>
    <property type="project" value="TreeGrafter"/>
</dbReference>
<proteinExistence type="predicted"/>